<evidence type="ECO:0000313" key="1">
    <source>
        <dbReference type="EMBL" id="KAJ4968937.1"/>
    </source>
</evidence>
<proteinExistence type="predicted"/>
<comment type="caution">
    <text evidence="1">The sequence shown here is derived from an EMBL/GenBank/DDBJ whole genome shotgun (WGS) entry which is preliminary data.</text>
</comment>
<organism evidence="1 2">
    <name type="scientific">Protea cynaroides</name>
    <dbReference type="NCBI Taxonomy" id="273540"/>
    <lineage>
        <taxon>Eukaryota</taxon>
        <taxon>Viridiplantae</taxon>
        <taxon>Streptophyta</taxon>
        <taxon>Embryophyta</taxon>
        <taxon>Tracheophyta</taxon>
        <taxon>Spermatophyta</taxon>
        <taxon>Magnoliopsida</taxon>
        <taxon>Proteales</taxon>
        <taxon>Proteaceae</taxon>
        <taxon>Protea</taxon>
    </lineage>
</organism>
<dbReference type="AlphaFoldDB" id="A0A9Q0QR83"/>
<sequence>MRLPKDVNLIAILIDEEIITRGDAIIVDILCYFEAIKGNVDSIMRGQKEALAIYESQVGEANFSELPLYIGKGEPLDGMTLNEKGNHQTPRADFSTLDMEQTHEEVPQTPDDAQIMNVCPQLLVPRLVMILSFFLLRPTRLRLCRLSLHLSLQQNSEPSLNGFKS</sequence>
<accession>A0A9Q0QR83</accession>
<protein>
    <submittedName>
        <fullName evidence="1">Uncharacterized protein</fullName>
    </submittedName>
</protein>
<dbReference type="EMBL" id="JAMYWD010000006">
    <property type="protein sequence ID" value="KAJ4968937.1"/>
    <property type="molecule type" value="Genomic_DNA"/>
</dbReference>
<reference evidence="1" key="1">
    <citation type="journal article" date="2023" name="Plant J.">
        <title>The genome of the king protea, Protea cynaroides.</title>
        <authorList>
            <person name="Chang J."/>
            <person name="Duong T.A."/>
            <person name="Schoeman C."/>
            <person name="Ma X."/>
            <person name="Roodt D."/>
            <person name="Barker N."/>
            <person name="Li Z."/>
            <person name="Van de Peer Y."/>
            <person name="Mizrachi E."/>
        </authorList>
    </citation>
    <scope>NUCLEOTIDE SEQUENCE</scope>
    <source>
        <tissue evidence="1">Young leaves</tissue>
    </source>
</reference>
<name>A0A9Q0QR83_9MAGN</name>
<evidence type="ECO:0000313" key="2">
    <source>
        <dbReference type="Proteomes" id="UP001141806"/>
    </source>
</evidence>
<keyword evidence="2" id="KW-1185">Reference proteome</keyword>
<dbReference type="Proteomes" id="UP001141806">
    <property type="component" value="Unassembled WGS sequence"/>
</dbReference>
<gene>
    <name evidence="1" type="ORF">NE237_015638</name>
</gene>